<keyword evidence="2" id="KW-1185">Reference proteome</keyword>
<name>N4XQY5_COCH4</name>
<evidence type="ECO:0008006" key="3">
    <source>
        <dbReference type="Google" id="ProtNLM"/>
    </source>
</evidence>
<reference evidence="2" key="2">
    <citation type="journal article" date="2013" name="PLoS Genet.">
        <title>Comparative genome structure, secondary metabolite, and effector coding capacity across Cochliobolus pathogens.</title>
        <authorList>
            <person name="Condon B.J."/>
            <person name="Leng Y."/>
            <person name="Wu D."/>
            <person name="Bushley K.E."/>
            <person name="Ohm R.A."/>
            <person name="Otillar R."/>
            <person name="Martin J."/>
            <person name="Schackwitz W."/>
            <person name="Grimwood J."/>
            <person name="MohdZainudin N."/>
            <person name="Xue C."/>
            <person name="Wang R."/>
            <person name="Manning V.A."/>
            <person name="Dhillon B."/>
            <person name="Tu Z.J."/>
            <person name="Steffenson B.J."/>
            <person name="Salamov A."/>
            <person name="Sun H."/>
            <person name="Lowry S."/>
            <person name="LaButti K."/>
            <person name="Han J."/>
            <person name="Copeland A."/>
            <person name="Lindquist E."/>
            <person name="Barry K."/>
            <person name="Schmutz J."/>
            <person name="Baker S.E."/>
            <person name="Ciuffetti L.M."/>
            <person name="Grigoriev I.V."/>
            <person name="Zhong S."/>
            <person name="Turgeon B.G."/>
        </authorList>
    </citation>
    <scope>NUCLEOTIDE SEQUENCE [LARGE SCALE GENOMIC DNA]</scope>
    <source>
        <strain evidence="2">C4 / ATCC 48331 / race T</strain>
    </source>
</reference>
<proteinExistence type="predicted"/>
<reference evidence="1 2" key="1">
    <citation type="journal article" date="2012" name="PLoS Pathog.">
        <title>Diverse lifestyles and strategies of plant pathogenesis encoded in the genomes of eighteen Dothideomycetes fungi.</title>
        <authorList>
            <person name="Ohm R.A."/>
            <person name="Feau N."/>
            <person name="Henrissat B."/>
            <person name="Schoch C.L."/>
            <person name="Horwitz B.A."/>
            <person name="Barry K.W."/>
            <person name="Condon B.J."/>
            <person name="Copeland A.C."/>
            <person name="Dhillon B."/>
            <person name="Glaser F."/>
            <person name="Hesse C.N."/>
            <person name="Kosti I."/>
            <person name="LaButti K."/>
            <person name="Lindquist E.A."/>
            <person name="Lucas S."/>
            <person name="Salamov A.A."/>
            <person name="Bradshaw R.E."/>
            <person name="Ciuffetti L."/>
            <person name="Hamelin R.C."/>
            <person name="Kema G.H.J."/>
            <person name="Lawrence C."/>
            <person name="Scott J.A."/>
            <person name="Spatafora J.W."/>
            <person name="Turgeon B.G."/>
            <person name="de Wit P.J.G.M."/>
            <person name="Zhong S."/>
            <person name="Goodwin S.B."/>
            <person name="Grigoriev I.V."/>
        </authorList>
    </citation>
    <scope>NUCLEOTIDE SEQUENCE [LARGE SCALE GENOMIC DNA]</scope>
    <source>
        <strain evidence="2">C4 / ATCC 48331 / race T</strain>
    </source>
</reference>
<protein>
    <recommendedName>
        <fullName evidence="3">Lipoprotein</fullName>
    </recommendedName>
</protein>
<evidence type="ECO:0000313" key="2">
    <source>
        <dbReference type="Proteomes" id="UP000012338"/>
    </source>
</evidence>
<dbReference type="AlphaFoldDB" id="N4XQY5"/>
<evidence type="ECO:0000313" key="1">
    <source>
        <dbReference type="EMBL" id="ENI07532.1"/>
    </source>
</evidence>
<dbReference type="Proteomes" id="UP000012338">
    <property type="component" value="Unassembled WGS sequence"/>
</dbReference>
<sequence length="58" mass="6648">MANLFFSPYNSIWLNTRKTKRAFCVFLWAALFGGCSSPFFTATPKRTGKKSDVRIHET</sequence>
<organism evidence="1 2">
    <name type="scientific">Cochliobolus heterostrophus (strain C4 / ATCC 48331 / race T)</name>
    <name type="common">Southern corn leaf blight fungus</name>
    <name type="synonym">Bipolaris maydis</name>
    <dbReference type="NCBI Taxonomy" id="665024"/>
    <lineage>
        <taxon>Eukaryota</taxon>
        <taxon>Fungi</taxon>
        <taxon>Dikarya</taxon>
        <taxon>Ascomycota</taxon>
        <taxon>Pezizomycotina</taxon>
        <taxon>Dothideomycetes</taxon>
        <taxon>Pleosporomycetidae</taxon>
        <taxon>Pleosporales</taxon>
        <taxon>Pleosporineae</taxon>
        <taxon>Pleosporaceae</taxon>
        <taxon>Bipolaris</taxon>
    </lineage>
</organism>
<dbReference type="OrthoDB" id="292747at2759"/>
<dbReference type="HOGENOM" id="CLU_3111883_0_0_1"/>
<accession>N4XQY5</accession>
<dbReference type="EMBL" id="KB733449">
    <property type="protein sequence ID" value="ENI07532.1"/>
    <property type="molecule type" value="Genomic_DNA"/>
</dbReference>
<gene>
    <name evidence="1" type="ORF">COCC4DRAFT_163560</name>
</gene>